<keyword evidence="1" id="KW-0732">Signal</keyword>
<name>A0A940WHQ3_9ACTN</name>
<accession>A0A940WHQ3</accession>
<reference evidence="2" key="1">
    <citation type="submission" date="2021-02" db="EMBL/GenBank/DDBJ databases">
        <title>Draft genome sequence of Microbispora sp. RL4-1S isolated from rice leaves in Thailand.</title>
        <authorList>
            <person name="Muangham S."/>
            <person name="Duangmal K."/>
        </authorList>
    </citation>
    <scope>NUCLEOTIDE SEQUENCE</scope>
    <source>
        <strain evidence="2">RL4-1S</strain>
    </source>
</reference>
<dbReference type="Proteomes" id="UP000674234">
    <property type="component" value="Unassembled WGS sequence"/>
</dbReference>
<feature type="signal peptide" evidence="1">
    <location>
        <begin position="1"/>
        <end position="30"/>
    </location>
</feature>
<sequence>MGLRNVAKAAVVATAVAAAGVSLTAQPASAATTVDWYSAQGQFDNNPGNGAASWVWVYAGPNTSAAVEYQYYNGATGRVTANTWGAASANLGQDIWRIRVCVLRLVATSCSNWT</sequence>
<evidence type="ECO:0000313" key="2">
    <source>
        <dbReference type="EMBL" id="MBP2702948.1"/>
    </source>
</evidence>
<dbReference type="RefSeq" id="WP_210154269.1">
    <property type="nucleotide sequence ID" value="NZ_JAFCNB010000002.1"/>
</dbReference>
<keyword evidence="3" id="KW-1185">Reference proteome</keyword>
<organism evidence="2 3">
    <name type="scientific">Microbispora oryzae</name>
    <dbReference type="NCBI Taxonomy" id="2806554"/>
    <lineage>
        <taxon>Bacteria</taxon>
        <taxon>Bacillati</taxon>
        <taxon>Actinomycetota</taxon>
        <taxon>Actinomycetes</taxon>
        <taxon>Streptosporangiales</taxon>
        <taxon>Streptosporangiaceae</taxon>
        <taxon>Microbispora</taxon>
    </lineage>
</organism>
<proteinExistence type="predicted"/>
<comment type="caution">
    <text evidence="2">The sequence shown here is derived from an EMBL/GenBank/DDBJ whole genome shotgun (WGS) entry which is preliminary data.</text>
</comment>
<evidence type="ECO:0000256" key="1">
    <source>
        <dbReference type="SAM" id="SignalP"/>
    </source>
</evidence>
<evidence type="ECO:0000313" key="3">
    <source>
        <dbReference type="Proteomes" id="UP000674234"/>
    </source>
</evidence>
<dbReference type="EMBL" id="JAFCNB010000002">
    <property type="protein sequence ID" value="MBP2702948.1"/>
    <property type="molecule type" value="Genomic_DNA"/>
</dbReference>
<dbReference type="AlphaFoldDB" id="A0A940WHQ3"/>
<protein>
    <submittedName>
        <fullName evidence="2">Uncharacterized protein</fullName>
    </submittedName>
</protein>
<gene>
    <name evidence="2" type="ORF">JOL79_03920</name>
</gene>
<feature type="chain" id="PRO_5037923850" evidence="1">
    <location>
        <begin position="31"/>
        <end position="114"/>
    </location>
</feature>